<evidence type="ECO:0000259" key="9">
    <source>
        <dbReference type="PROSITE" id="PS51371"/>
    </source>
</evidence>
<dbReference type="NCBIfam" id="TIGR00400">
    <property type="entry name" value="mgtE"/>
    <property type="match status" value="1"/>
</dbReference>
<evidence type="ECO:0000256" key="3">
    <source>
        <dbReference type="ARBA" id="ARBA00022448"/>
    </source>
</evidence>
<dbReference type="Gene3D" id="3.10.580.10">
    <property type="entry name" value="CBS-domain"/>
    <property type="match status" value="1"/>
</dbReference>
<dbReference type="InterPro" id="IPR046342">
    <property type="entry name" value="CBS_dom_sf"/>
</dbReference>
<dbReference type="Pfam" id="PF03448">
    <property type="entry name" value="MgtE_N"/>
    <property type="match status" value="1"/>
</dbReference>
<dbReference type="GO" id="GO:0015095">
    <property type="term" value="F:magnesium ion transmembrane transporter activity"/>
    <property type="evidence" value="ECO:0007669"/>
    <property type="project" value="InterPro"/>
</dbReference>
<organism evidence="10">
    <name type="scientific">marine metagenome</name>
    <dbReference type="NCBI Taxonomy" id="408172"/>
    <lineage>
        <taxon>unclassified sequences</taxon>
        <taxon>metagenomes</taxon>
        <taxon>ecological metagenomes</taxon>
    </lineage>
</organism>
<feature type="transmembrane region" description="Helical" evidence="8">
    <location>
        <begin position="325"/>
        <end position="348"/>
    </location>
</feature>
<evidence type="ECO:0000256" key="4">
    <source>
        <dbReference type="ARBA" id="ARBA00022692"/>
    </source>
</evidence>
<sequence>MTLVKKIKDKKVNFEFNKEYIRVVNEKIQNNDALFITNAFKEIHPADAADIIENLNENDREKLIKLNSFKIDPEVFIELNESIQSEIIKYLSSETIISILKNLESDNAIKILENLDEKNKNIVLNSLPPKDRFALQESLSYPEDTAARLMQREFTAIPSNWSVGQTIDYLRENKDLPEEFLEIFIVDNEFKPIGTVPSSKVLRTSRDTKMQSIMLETQLSIPVDMDQEEVGHLFENYNLNSACVVDKSNKLVGMITSDDVLTVLKEEAEEDALRLAGVGDEEITDGVFKKTKRRFNWLLLNLFTAFLATWVISIFGATIEQMVALAFLMPIVASMGGNAGMQTLAVTIRALATNDLTKNNFFKTVIKEFNIGILNGLIFAIISALVVQLWFKDIQLALIISISMILNMIVAGLFGILVPVTLKRMNIDPAIASSVFVTTITDVIGFLSFLGIGAYFFIN</sequence>
<dbReference type="PANTHER" id="PTHR43773:SF1">
    <property type="entry name" value="MAGNESIUM TRANSPORTER MGTE"/>
    <property type="match status" value="1"/>
</dbReference>
<dbReference type="PANTHER" id="PTHR43773">
    <property type="entry name" value="MAGNESIUM TRANSPORTER MGTE"/>
    <property type="match status" value="1"/>
</dbReference>
<dbReference type="PROSITE" id="PS51371">
    <property type="entry name" value="CBS"/>
    <property type="match status" value="1"/>
</dbReference>
<protein>
    <recommendedName>
        <fullName evidence="9">CBS domain-containing protein</fullName>
    </recommendedName>
</protein>
<comment type="similarity">
    <text evidence="2">Belongs to the SLC41A transporter family.</text>
</comment>
<proteinExistence type="inferred from homology"/>
<evidence type="ECO:0000313" key="10">
    <source>
        <dbReference type="EMBL" id="SVA89017.1"/>
    </source>
</evidence>
<dbReference type="InterPro" id="IPR006669">
    <property type="entry name" value="MgtE_transporter"/>
</dbReference>
<dbReference type="EMBL" id="UINC01021453">
    <property type="protein sequence ID" value="SVA89017.1"/>
    <property type="molecule type" value="Genomic_DNA"/>
</dbReference>
<comment type="subcellular location">
    <subcellularLocation>
        <location evidence="1">Membrane</location>
        <topology evidence="1">Multi-pass membrane protein</topology>
    </subcellularLocation>
</comment>
<dbReference type="CDD" id="cd04606">
    <property type="entry name" value="CBS_pair_Mg_transporter"/>
    <property type="match status" value="1"/>
</dbReference>
<dbReference type="SUPFAM" id="SSF158791">
    <property type="entry name" value="MgtE N-terminal domain-like"/>
    <property type="match status" value="1"/>
</dbReference>
<dbReference type="InterPro" id="IPR036739">
    <property type="entry name" value="SLC41_membr_dom_sf"/>
</dbReference>
<feature type="domain" description="CBS" evidence="9">
    <location>
        <begin position="214"/>
        <end position="270"/>
    </location>
</feature>
<dbReference type="AlphaFoldDB" id="A0A381ZJU6"/>
<keyword evidence="7 8" id="KW-0472">Membrane</keyword>
<feature type="transmembrane region" description="Helical" evidence="8">
    <location>
        <begin position="430"/>
        <end position="458"/>
    </location>
</feature>
<keyword evidence="6 8" id="KW-1133">Transmembrane helix</keyword>
<keyword evidence="5" id="KW-0460">Magnesium</keyword>
<evidence type="ECO:0000256" key="8">
    <source>
        <dbReference type="SAM" id="Phobius"/>
    </source>
</evidence>
<accession>A0A381ZJU6</accession>
<evidence type="ECO:0000256" key="6">
    <source>
        <dbReference type="ARBA" id="ARBA00022989"/>
    </source>
</evidence>
<dbReference type="Pfam" id="PF00571">
    <property type="entry name" value="CBS"/>
    <property type="match status" value="1"/>
</dbReference>
<dbReference type="GO" id="GO:0016020">
    <property type="term" value="C:membrane"/>
    <property type="evidence" value="ECO:0007669"/>
    <property type="project" value="UniProtKB-SubCell"/>
</dbReference>
<dbReference type="SMART" id="SM00924">
    <property type="entry name" value="MgtE_N"/>
    <property type="match status" value="1"/>
</dbReference>
<keyword evidence="4 8" id="KW-0812">Transmembrane</keyword>
<dbReference type="InterPro" id="IPR006668">
    <property type="entry name" value="Mg_transptr_MgtE_intracell_dom"/>
</dbReference>
<evidence type="ECO:0000256" key="1">
    <source>
        <dbReference type="ARBA" id="ARBA00004141"/>
    </source>
</evidence>
<dbReference type="InterPro" id="IPR000644">
    <property type="entry name" value="CBS_dom"/>
</dbReference>
<evidence type="ECO:0000256" key="2">
    <source>
        <dbReference type="ARBA" id="ARBA00009749"/>
    </source>
</evidence>
<dbReference type="Gene3D" id="1.10.357.20">
    <property type="entry name" value="SLC41 divalent cation transporters, integral membrane domain"/>
    <property type="match status" value="1"/>
</dbReference>
<dbReference type="InterPro" id="IPR038076">
    <property type="entry name" value="MgtE_N_sf"/>
</dbReference>
<name>A0A381ZJU6_9ZZZZ</name>
<dbReference type="Gene3D" id="1.25.60.10">
    <property type="entry name" value="MgtE N-terminal domain-like"/>
    <property type="match status" value="1"/>
</dbReference>
<evidence type="ECO:0000256" key="5">
    <source>
        <dbReference type="ARBA" id="ARBA00022842"/>
    </source>
</evidence>
<dbReference type="SUPFAM" id="SSF161093">
    <property type="entry name" value="MgtE membrane domain-like"/>
    <property type="match status" value="1"/>
</dbReference>
<reference evidence="10" key="1">
    <citation type="submission" date="2018-05" db="EMBL/GenBank/DDBJ databases">
        <authorList>
            <person name="Lanie J.A."/>
            <person name="Ng W.-L."/>
            <person name="Kazmierczak K.M."/>
            <person name="Andrzejewski T.M."/>
            <person name="Davidsen T.M."/>
            <person name="Wayne K.J."/>
            <person name="Tettelin H."/>
            <person name="Glass J.I."/>
            <person name="Rusch D."/>
            <person name="Podicherti R."/>
            <person name="Tsui H.-C.T."/>
            <person name="Winkler M.E."/>
        </authorList>
    </citation>
    <scope>NUCLEOTIDE SEQUENCE</scope>
</reference>
<evidence type="ECO:0000256" key="7">
    <source>
        <dbReference type="ARBA" id="ARBA00023136"/>
    </source>
</evidence>
<dbReference type="SUPFAM" id="SSF54631">
    <property type="entry name" value="CBS-domain pair"/>
    <property type="match status" value="1"/>
</dbReference>
<feature type="transmembrane region" description="Helical" evidence="8">
    <location>
        <begin position="397"/>
        <end position="418"/>
    </location>
</feature>
<feature type="transmembrane region" description="Helical" evidence="8">
    <location>
        <begin position="298"/>
        <end position="319"/>
    </location>
</feature>
<gene>
    <name evidence="10" type="ORF">METZ01_LOCUS141871</name>
</gene>
<feature type="transmembrane region" description="Helical" evidence="8">
    <location>
        <begin position="369"/>
        <end position="391"/>
    </location>
</feature>
<dbReference type="Pfam" id="PF01769">
    <property type="entry name" value="MgtE"/>
    <property type="match status" value="1"/>
</dbReference>
<keyword evidence="3" id="KW-0813">Transport</keyword>
<dbReference type="InterPro" id="IPR006667">
    <property type="entry name" value="SLC41_membr_dom"/>
</dbReference>